<dbReference type="AlphaFoldDB" id="A0A9X0BZZ0"/>
<keyword evidence="1" id="KW-0812">Transmembrane</keyword>
<organism evidence="2 3">
    <name type="scientific">Penicillium diatomitis</name>
    <dbReference type="NCBI Taxonomy" id="2819901"/>
    <lineage>
        <taxon>Eukaryota</taxon>
        <taxon>Fungi</taxon>
        <taxon>Dikarya</taxon>
        <taxon>Ascomycota</taxon>
        <taxon>Pezizomycotina</taxon>
        <taxon>Eurotiomycetes</taxon>
        <taxon>Eurotiomycetidae</taxon>
        <taxon>Eurotiales</taxon>
        <taxon>Aspergillaceae</taxon>
        <taxon>Penicillium</taxon>
    </lineage>
</organism>
<dbReference type="RefSeq" id="XP_056792945.1">
    <property type="nucleotide sequence ID" value="XM_056930914.1"/>
</dbReference>
<dbReference type="GeneID" id="81621163"/>
<reference evidence="2" key="2">
    <citation type="journal article" date="2023" name="IMA Fungus">
        <title>Comparative genomic study of the Penicillium genus elucidates a diverse pangenome and 15 lateral gene transfer events.</title>
        <authorList>
            <person name="Petersen C."/>
            <person name="Sorensen T."/>
            <person name="Nielsen M.R."/>
            <person name="Sondergaard T.E."/>
            <person name="Sorensen J.L."/>
            <person name="Fitzpatrick D.A."/>
            <person name="Frisvad J.C."/>
            <person name="Nielsen K.L."/>
        </authorList>
    </citation>
    <scope>NUCLEOTIDE SEQUENCE</scope>
    <source>
        <strain evidence="2">IBT 30728</strain>
    </source>
</reference>
<keyword evidence="3" id="KW-1185">Reference proteome</keyword>
<comment type="caution">
    <text evidence="2">The sequence shown here is derived from an EMBL/GenBank/DDBJ whole genome shotgun (WGS) entry which is preliminary data.</text>
</comment>
<proteinExistence type="predicted"/>
<feature type="transmembrane region" description="Helical" evidence="1">
    <location>
        <begin position="51"/>
        <end position="82"/>
    </location>
</feature>
<dbReference type="Proteomes" id="UP001148312">
    <property type="component" value="Unassembled WGS sequence"/>
</dbReference>
<reference evidence="2" key="1">
    <citation type="submission" date="2022-12" db="EMBL/GenBank/DDBJ databases">
        <authorList>
            <person name="Petersen C."/>
        </authorList>
    </citation>
    <scope>NUCLEOTIDE SEQUENCE</scope>
    <source>
        <strain evidence="2">IBT 30728</strain>
    </source>
</reference>
<dbReference type="EMBL" id="JAPWDQ010000002">
    <property type="protein sequence ID" value="KAJ5492565.1"/>
    <property type="molecule type" value="Genomic_DNA"/>
</dbReference>
<protein>
    <submittedName>
        <fullName evidence="2">Uncharacterized protein</fullName>
    </submittedName>
</protein>
<evidence type="ECO:0000256" key="1">
    <source>
        <dbReference type="SAM" id="Phobius"/>
    </source>
</evidence>
<keyword evidence="1" id="KW-1133">Transmembrane helix</keyword>
<feature type="transmembrane region" description="Helical" evidence="1">
    <location>
        <begin position="102"/>
        <end position="123"/>
    </location>
</feature>
<gene>
    <name evidence="2" type="ORF">N7539_001311</name>
</gene>
<accession>A0A9X0BZZ0</accession>
<sequence>MLEAFHWSQCARYLVHWLASSALGCNRHNSILHKGPTNQGKYRKAFRSIDWYLISAGLTCIFPTAAPCTLVLVNFFWAVIAIDRGIICWLNHRVPSNRAQVLWFDTIFELFCIAIGYICFLVYSTPLARDKMIEVEIGIIISASGG</sequence>
<evidence type="ECO:0000313" key="3">
    <source>
        <dbReference type="Proteomes" id="UP001148312"/>
    </source>
</evidence>
<keyword evidence="1" id="KW-0472">Membrane</keyword>
<name>A0A9X0BZZ0_9EURO</name>
<evidence type="ECO:0000313" key="2">
    <source>
        <dbReference type="EMBL" id="KAJ5492565.1"/>
    </source>
</evidence>